<evidence type="ECO:0000313" key="3">
    <source>
        <dbReference type="Proteomes" id="UP000028073"/>
    </source>
</evidence>
<dbReference type="AlphaFoldDB" id="A0A081NLD6"/>
<name>A0A081NLD6_9GAMM</name>
<dbReference type="RefSeq" id="WP_034832985.1">
    <property type="nucleotide sequence ID" value="NZ_JOKH01000001.1"/>
</dbReference>
<gene>
    <name evidence="2" type="ORF">GZ78_04535</name>
</gene>
<feature type="compositionally biased region" description="Polar residues" evidence="1">
    <location>
        <begin position="1"/>
        <end position="29"/>
    </location>
</feature>
<feature type="compositionally biased region" description="Polar residues" evidence="1">
    <location>
        <begin position="492"/>
        <end position="501"/>
    </location>
</feature>
<feature type="compositionally biased region" description="Polar residues" evidence="1">
    <location>
        <begin position="79"/>
        <end position="96"/>
    </location>
</feature>
<evidence type="ECO:0000256" key="1">
    <source>
        <dbReference type="SAM" id="MobiDB-lite"/>
    </source>
</evidence>
<comment type="caution">
    <text evidence="2">The sequence shown here is derived from an EMBL/GenBank/DDBJ whole genome shotgun (WGS) entry which is preliminary data.</text>
</comment>
<dbReference type="OrthoDB" id="9817226at2"/>
<accession>A0A081NLD6</accession>
<evidence type="ECO:0000313" key="2">
    <source>
        <dbReference type="EMBL" id="KEQ19259.1"/>
    </source>
</evidence>
<proteinExistence type="predicted"/>
<feature type="region of interest" description="Disordered" evidence="1">
    <location>
        <begin position="1"/>
        <end position="98"/>
    </location>
</feature>
<feature type="compositionally biased region" description="Basic and acidic residues" evidence="1">
    <location>
        <begin position="521"/>
        <end position="532"/>
    </location>
</feature>
<feature type="compositionally biased region" description="Gly residues" evidence="1">
    <location>
        <begin position="533"/>
        <end position="542"/>
    </location>
</feature>
<protein>
    <submittedName>
        <fullName evidence="2">Uncharacterized protein</fullName>
    </submittedName>
</protein>
<dbReference type="EMBL" id="JOKH01000001">
    <property type="protein sequence ID" value="KEQ19259.1"/>
    <property type="molecule type" value="Genomic_DNA"/>
</dbReference>
<reference evidence="2 3" key="1">
    <citation type="submission" date="2014-06" db="EMBL/GenBank/DDBJ databases">
        <title>Whole Genome Sequences of Three Symbiotic Endozoicomonas Bacteria.</title>
        <authorList>
            <person name="Neave M.J."/>
            <person name="Apprill A."/>
            <person name="Voolstra C.R."/>
        </authorList>
    </citation>
    <scope>NUCLEOTIDE SEQUENCE [LARGE SCALE GENOMIC DNA]</scope>
    <source>
        <strain evidence="2 3">DSM 25634</strain>
    </source>
</reference>
<keyword evidence="3" id="KW-1185">Reference proteome</keyword>
<feature type="compositionally biased region" description="Basic and acidic residues" evidence="1">
    <location>
        <begin position="51"/>
        <end position="60"/>
    </location>
</feature>
<organism evidence="2 3">
    <name type="scientific">Endozoicomonas numazuensis</name>
    <dbReference type="NCBI Taxonomy" id="1137799"/>
    <lineage>
        <taxon>Bacteria</taxon>
        <taxon>Pseudomonadati</taxon>
        <taxon>Pseudomonadota</taxon>
        <taxon>Gammaproteobacteria</taxon>
        <taxon>Oceanospirillales</taxon>
        <taxon>Endozoicomonadaceae</taxon>
        <taxon>Endozoicomonas</taxon>
    </lineage>
</organism>
<dbReference type="Proteomes" id="UP000028073">
    <property type="component" value="Unassembled WGS sequence"/>
</dbReference>
<feature type="region of interest" description="Disordered" evidence="1">
    <location>
        <begin position="426"/>
        <end position="542"/>
    </location>
</feature>
<feature type="compositionally biased region" description="Polar residues" evidence="1">
    <location>
        <begin position="435"/>
        <end position="451"/>
    </location>
</feature>
<sequence>MDSQRLFSPDNVPTSVSSGATANPPSSSCHGKPQSYMRHRHVRLAGGGKQPRTELQELTRKSKSRPVSSRQTRGKTGPAFSSQQTRGPTDTASTPPVYQDSLKARIKKFWKTPWPAWCYKFPENWRSAMKTDRGGNMQIPHSWKCWLLAPDRFVKLENIPSPPPAELMSIKLWPAVTHLLSALQKLKINREVVTEQSLRAMIQSFQPHDRHETVEVMLQLCKTAFSVTSPLTDLQKYFLMALWAYRTTDCEININSDPFALFNSFELKVNSINKDLLGEPATTPQQIEDLGQTLFVQNWRPLKSALLEYEIQSLDERILNNSRFHRSIWQFAHTFSAMWSNNQECDLATEFNVGEGDMLHSEYFAHYLRAFLGNESRLTLREQEQLRLLLDTVIVERNLTLTANGHPTNWREWLNRYEPRVDCIPGNEWKDYDSGSDSQSTDLSESDNGQSETEESGTERPPPVTGGKHFPGKSMPGSSIPRKRLRVEDPDTPSQESSDQEATPLRPAGRGEKMIPTVHMSAKERAFLERGRYGSGSGSGSD</sequence>